<protein>
    <recommendedName>
        <fullName evidence="4">F-box domain-containing protein</fullName>
    </recommendedName>
</protein>
<feature type="compositionally biased region" description="Acidic residues" evidence="1">
    <location>
        <begin position="491"/>
        <end position="511"/>
    </location>
</feature>
<dbReference type="EMBL" id="KN881833">
    <property type="protein sequence ID" value="KIY48402.1"/>
    <property type="molecule type" value="Genomic_DNA"/>
</dbReference>
<evidence type="ECO:0008006" key="4">
    <source>
        <dbReference type="Google" id="ProtNLM"/>
    </source>
</evidence>
<organism evidence="2 3">
    <name type="scientific">Fistulina hepatica ATCC 64428</name>
    <dbReference type="NCBI Taxonomy" id="1128425"/>
    <lineage>
        <taxon>Eukaryota</taxon>
        <taxon>Fungi</taxon>
        <taxon>Dikarya</taxon>
        <taxon>Basidiomycota</taxon>
        <taxon>Agaricomycotina</taxon>
        <taxon>Agaricomycetes</taxon>
        <taxon>Agaricomycetidae</taxon>
        <taxon>Agaricales</taxon>
        <taxon>Fistulinaceae</taxon>
        <taxon>Fistulina</taxon>
    </lineage>
</organism>
<keyword evidence="3" id="KW-1185">Reference proteome</keyword>
<evidence type="ECO:0000256" key="1">
    <source>
        <dbReference type="SAM" id="MobiDB-lite"/>
    </source>
</evidence>
<proteinExistence type="predicted"/>
<evidence type="ECO:0000313" key="2">
    <source>
        <dbReference type="EMBL" id="KIY48402.1"/>
    </source>
</evidence>
<feature type="region of interest" description="Disordered" evidence="1">
    <location>
        <begin position="468"/>
        <end position="520"/>
    </location>
</feature>
<gene>
    <name evidence="2" type="ORF">FISHEDRAFT_43360</name>
</gene>
<reference evidence="2 3" key="1">
    <citation type="journal article" date="2015" name="Fungal Genet. Biol.">
        <title>Evolution of novel wood decay mechanisms in Agaricales revealed by the genome sequences of Fistulina hepatica and Cylindrobasidium torrendii.</title>
        <authorList>
            <person name="Floudas D."/>
            <person name="Held B.W."/>
            <person name="Riley R."/>
            <person name="Nagy L.G."/>
            <person name="Koehler G."/>
            <person name="Ransdell A.S."/>
            <person name="Younus H."/>
            <person name="Chow J."/>
            <person name="Chiniquy J."/>
            <person name="Lipzen A."/>
            <person name="Tritt A."/>
            <person name="Sun H."/>
            <person name="Haridas S."/>
            <person name="LaButti K."/>
            <person name="Ohm R.A."/>
            <person name="Kues U."/>
            <person name="Blanchette R.A."/>
            <person name="Grigoriev I.V."/>
            <person name="Minto R.E."/>
            <person name="Hibbett D.S."/>
        </authorList>
    </citation>
    <scope>NUCLEOTIDE SEQUENCE [LARGE SCALE GENOMIC DNA]</scope>
    <source>
        <strain evidence="2 3">ATCC 64428</strain>
    </source>
</reference>
<dbReference type="Proteomes" id="UP000054144">
    <property type="component" value="Unassembled WGS sequence"/>
</dbReference>
<dbReference type="OrthoDB" id="5345779at2759"/>
<feature type="region of interest" description="Disordered" evidence="1">
    <location>
        <begin position="565"/>
        <end position="592"/>
    </location>
</feature>
<accession>A0A0D7ABN5</accession>
<evidence type="ECO:0000313" key="3">
    <source>
        <dbReference type="Proteomes" id="UP000054144"/>
    </source>
</evidence>
<feature type="compositionally biased region" description="Low complexity" evidence="1">
    <location>
        <begin position="581"/>
        <end position="592"/>
    </location>
</feature>
<dbReference type="AlphaFoldDB" id="A0A0D7ABN5"/>
<sequence length="592" mass="65710">MYQPFARPSASAALRYDLPAEVWKQIFDLAADEDIIFGHGVPTSMVESAWFKNVFNEWTLRTPQEAINQIQRRSYATKKAIISTCRKWKELGAEFLYRCLFFDDPSKLHLLCTLMDAGMGTSTTQTQTHCWWTRRIHLTRYYASTARGAHLRDIERALISVLERCPNLEIFVVDWPMAGSGFGGVANALGAYLRTVSWTLPAESMARAIWALDELPSLLAVSLTFDEGMCSDDSDGRVPLGAAEGMQLTLPALQQLTLRGHVVQFVEQAYEWALPSLRALTLDLGGRRSDLPDILTFLQQHGQHLRFLDVNCGPAVDIARVLDVCPRLEQLAFNADWRVLPTEDAPPSGTAGTEPRSALVMYPHEHIRSVGLHGLIYAFGVGHAAAYASAEPFRATIVQRSNDLNVAALNKLNFPRLERVRSLSRPLLLDLNREGGPSQGPDGGYARWERWWSAFTNMGVRLEDCTGQVLGTLPPEDNDGDAKSDGSATESDSEFDEEDEDEQDEQDGEEGDGVKWEITPLPVDGTAGMQELRQLLQECRVMSEEGERERRSSLPLNAFLHGMLGDFPPPSRADNEDVESTLGGETLVEGGT</sequence>
<name>A0A0D7ABN5_9AGAR</name>